<evidence type="ECO:0000313" key="3">
    <source>
        <dbReference type="Proteomes" id="UP000606786"/>
    </source>
</evidence>
<sequence>MRTINKPMLLGVTFDSRRSFTPQNSRATKKTSKRLPAAPEQKINERCWQHTRQFDGRFRSYKPTRTPDHQQQPDGLQTGIKRYSPIIHQYVHPKTTHVNLFSLWSAPVESARFLNLPLDDLDDLD</sequence>
<feature type="region of interest" description="Disordered" evidence="1">
    <location>
        <begin position="58"/>
        <end position="77"/>
    </location>
</feature>
<keyword evidence="3" id="KW-1185">Reference proteome</keyword>
<dbReference type="EMBL" id="CAJHJT010000012">
    <property type="protein sequence ID" value="CAD6999460.1"/>
    <property type="molecule type" value="Genomic_DNA"/>
</dbReference>
<reference evidence="2" key="1">
    <citation type="submission" date="2020-11" db="EMBL/GenBank/DDBJ databases">
        <authorList>
            <person name="Whitehead M."/>
        </authorList>
    </citation>
    <scope>NUCLEOTIDE SEQUENCE</scope>
    <source>
        <strain evidence="2">EGII</strain>
    </source>
</reference>
<feature type="region of interest" description="Disordered" evidence="1">
    <location>
        <begin position="17"/>
        <end position="43"/>
    </location>
</feature>
<organism evidence="2 3">
    <name type="scientific">Ceratitis capitata</name>
    <name type="common">Mediterranean fruit fly</name>
    <name type="synonym">Tephritis capitata</name>
    <dbReference type="NCBI Taxonomy" id="7213"/>
    <lineage>
        <taxon>Eukaryota</taxon>
        <taxon>Metazoa</taxon>
        <taxon>Ecdysozoa</taxon>
        <taxon>Arthropoda</taxon>
        <taxon>Hexapoda</taxon>
        <taxon>Insecta</taxon>
        <taxon>Pterygota</taxon>
        <taxon>Neoptera</taxon>
        <taxon>Endopterygota</taxon>
        <taxon>Diptera</taxon>
        <taxon>Brachycera</taxon>
        <taxon>Muscomorpha</taxon>
        <taxon>Tephritoidea</taxon>
        <taxon>Tephritidae</taxon>
        <taxon>Ceratitis</taxon>
        <taxon>Ceratitis</taxon>
    </lineage>
</organism>
<proteinExistence type="predicted"/>
<name>A0A811UL13_CERCA</name>
<dbReference type="AlphaFoldDB" id="A0A811UL13"/>
<evidence type="ECO:0000256" key="1">
    <source>
        <dbReference type="SAM" id="MobiDB-lite"/>
    </source>
</evidence>
<accession>A0A811UL13</accession>
<gene>
    <name evidence="2" type="ORF">CCAP1982_LOCUS7984</name>
</gene>
<comment type="caution">
    <text evidence="2">The sequence shown here is derived from an EMBL/GenBank/DDBJ whole genome shotgun (WGS) entry which is preliminary data.</text>
</comment>
<evidence type="ECO:0000313" key="2">
    <source>
        <dbReference type="EMBL" id="CAD6999460.1"/>
    </source>
</evidence>
<protein>
    <submittedName>
        <fullName evidence="2">(Mediterranean fruit fly) hypothetical protein</fullName>
    </submittedName>
</protein>
<dbReference type="Proteomes" id="UP000606786">
    <property type="component" value="Unassembled WGS sequence"/>
</dbReference>